<feature type="domain" description="G-protein coupled receptors family 2 profile 1" evidence="17">
    <location>
        <begin position="271"/>
        <end position="327"/>
    </location>
</feature>
<evidence type="ECO:0000256" key="6">
    <source>
        <dbReference type="ARBA" id="ARBA00022734"/>
    </source>
</evidence>
<dbReference type="PROSITE" id="PS50227">
    <property type="entry name" value="G_PROTEIN_RECEP_F2_3"/>
    <property type="match status" value="1"/>
</dbReference>
<evidence type="ECO:0000256" key="15">
    <source>
        <dbReference type="SAM" id="SignalP"/>
    </source>
</evidence>
<evidence type="ECO:0000256" key="3">
    <source>
        <dbReference type="ARBA" id="ARBA00022475"/>
    </source>
</evidence>
<dbReference type="InterPro" id="IPR001879">
    <property type="entry name" value="GPCR_2_extracellular_dom"/>
</dbReference>
<feature type="transmembrane region" description="Helical" evidence="14">
    <location>
        <begin position="737"/>
        <end position="758"/>
    </location>
</feature>
<feature type="region of interest" description="Disordered" evidence="13">
    <location>
        <begin position="146"/>
        <end position="203"/>
    </location>
</feature>
<dbReference type="InterPro" id="IPR043159">
    <property type="entry name" value="Lectin_gal-bd_sf"/>
</dbReference>
<dbReference type="Gene3D" id="1.25.40.610">
    <property type="match status" value="1"/>
</dbReference>
<dbReference type="PRINTS" id="PR00249">
    <property type="entry name" value="GPCRSECRETIN"/>
</dbReference>
<feature type="transmembrane region" description="Helical" evidence="14">
    <location>
        <begin position="778"/>
        <end position="805"/>
    </location>
</feature>
<dbReference type="SMART" id="SM00008">
    <property type="entry name" value="HormR"/>
    <property type="match status" value="1"/>
</dbReference>
<feature type="transmembrane region" description="Helical" evidence="14">
    <location>
        <begin position="667"/>
        <end position="687"/>
    </location>
</feature>
<keyword evidence="9 14" id="KW-0472">Membrane</keyword>
<dbReference type="PANTHER" id="PTHR12011">
    <property type="entry name" value="ADHESION G-PROTEIN COUPLED RECEPTOR"/>
    <property type="match status" value="1"/>
</dbReference>
<dbReference type="CDD" id="cd22830">
    <property type="entry name" value="Gal_Rha_Lectin_dCirl"/>
    <property type="match status" value="1"/>
</dbReference>
<dbReference type="InterPro" id="IPR057244">
    <property type="entry name" value="GAIN_B"/>
</dbReference>
<dbReference type="Gene3D" id="2.60.120.740">
    <property type="match status" value="1"/>
</dbReference>
<evidence type="ECO:0000256" key="5">
    <source>
        <dbReference type="ARBA" id="ARBA00022729"/>
    </source>
</evidence>
<dbReference type="Proteomes" id="UP000827092">
    <property type="component" value="Unassembled WGS sequence"/>
</dbReference>
<keyword evidence="11" id="KW-0675">Receptor</keyword>
<dbReference type="AlphaFoldDB" id="A0AAV6V6F1"/>
<keyword evidence="7 14" id="KW-1133">Transmembrane helix</keyword>
<evidence type="ECO:0000259" key="18">
    <source>
        <dbReference type="PROSITE" id="PS50228"/>
    </source>
</evidence>
<dbReference type="PROSITE" id="PS50221">
    <property type="entry name" value="GAIN_B"/>
    <property type="match status" value="1"/>
</dbReference>
<organism evidence="20 21">
    <name type="scientific">Oedothorax gibbosus</name>
    <dbReference type="NCBI Taxonomy" id="931172"/>
    <lineage>
        <taxon>Eukaryota</taxon>
        <taxon>Metazoa</taxon>
        <taxon>Ecdysozoa</taxon>
        <taxon>Arthropoda</taxon>
        <taxon>Chelicerata</taxon>
        <taxon>Arachnida</taxon>
        <taxon>Araneae</taxon>
        <taxon>Araneomorphae</taxon>
        <taxon>Entelegynae</taxon>
        <taxon>Araneoidea</taxon>
        <taxon>Linyphiidae</taxon>
        <taxon>Erigoninae</taxon>
        <taxon>Oedothorax</taxon>
    </lineage>
</organism>
<keyword evidence="21" id="KW-1185">Reference proteome</keyword>
<feature type="compositionally biased region" description="Polar residues" evidence="13">
    <location>
        <begin position="1092"/>
        <end position="1103"/>
    </location>
</feature>
<evidence type="ECO:0000313" key="20">
    <source>
        <dbReference type="EMBL" id="KAG8192082.1"/>
    </source>
</evidence>
<comment type="subcellular location">
    <subcellularLocation>
        <location evidence="1">Cell membrane</location>
        <topology evidence="1">Multi-pass membrane protein</topology>
    </subcellularLocation>
</comment>
<dbReference type="Gene3D" id="2.60.220.50">
    <property type="match status" value="1"/>
</dbReference>
<keyword evidence="8" id="KW-0297">G-protein coupled receptor</keyword>
<dbReference type="FunFam" id="2.60.120.740:FF:000001">
    <property type="entry name" value="Adhesion G protein-coupled receptor L2"/>
    <property type="match status" value="1"/>
</dbReference>
<evidence type="ECO:0000259" key="16">
    <source>
        <dbReference type="PROSITE" id="PS50221"/>
    </source>
</evidence>
<evidence type="ECO:0000256" key="11">
    <source>
        <dbReference type="ARBA" id="ARBA00023170"/>
    </source>
</evidence>
<feature type="transmembrane region" description="Helical" evidence="14">
    <location>
        <begin position="702"/>
        <end position="725"/>
    </location>
</feature>
<dbReference type="InterPro" id="IPR000922">
    <property type="entry name" value="Lectin_gal-bd_dom"/>
</dbReference>
<feature type="domain" description="SUEL-type lectin" evidence="18">
    <location>
        <begin position="53"/>
        <end position="142"/>
    </location>
</feature>
<dbReference type="Gene3D" id="1.20.1070.10">
    <property type="entry name" value="Rhodopsin 7-helix transmembrane proteins"/>
    <property type="match status" value="1"/>
</dbReference>
<proteinExistence type="inferred from homology"/>
<feature type="domain" description="GAIN-B" evidence="16">
    <location>
        <begin position="450"/>
        <end position="622"/>
    </location>
</feature>
<evidence type="ECO:0000256" key="12">
    <source>
        <dbReference type="ARBA" id="ARBA00023224"/>
    </source>
</evidence>
<dbReference type="GO" id="GO:0030246">
    <property type="term" value="F:carbohydrate binding"/>
    <property type="evidence" value="ECO:0007669"/>
    <property type="project" value="UniProtKB-KW"/>
</dbReference>
<dbReference type="InterPro" id="IPR036445">
    <property type="entry name" value="GPCR_2_extracell_dom_sf"/>
</dbReference>
<evidence type="ECO:0000259" key="19">
    <source>
        <dbReference type="PROSITE" id="PS50261"/>
    </source>
</evidence>
<evidence type="ECO:0000256" key="14">
    <source>
        <dbReference type="SAM" id="Phobius"/>
    </source>
</evidence>
<keyword evidence="4 14" id="KW-0812">Transmembrane</keyword>
<dbReference type="EMBL" id="JAFNEN010000145">
    <property type="protein sequence ID" value="KAG8192082.1"/>
    <property type="molecule type" value="Genomic_DNA"/>
</dbReference>
<feature type="transmembrane region" description="Helical" evidence="14">
    <location>
        <begin position="826"/>
        <end position="849"/>
    </location>
</feature>
<feature type="compositionally biased region" description="Low complexity" evidence="13">
    <location>
        <begin position="190"/>
        <end position="203"/>
    </location>
</feature>
<evidence type="ECO:0000256" key="8">
    <source>
        <dbReference type="ARBA" id="ARBA00023040"/>
    </source>
</evidence>
<feature type="signal peptide" evidence="15">
    <location>
        <begin position="1"/>
        <end position="39"/>
    </location>
</feature>
<keyword evidence="12" id="KW-0807">Transducer</keyword>
<dbReference type="Pfam" id="PF16489">
    <property type="entry name" value="GAIN"/>
    <property type="match status" value="1"/>
</dbReference>
<dbReference type="GO" id="GO:0005886">
    <property type="term" value="C:plasma membrane"/>
    <property type="evidence" value="ECO:0007669"/>
    <property type="project" value="UniProtKB-SubCell"/>
</dbReference>
<dbReference type="GO" id="GO:0007166">
    <property type="term" value="P:cell surface receptor signaling pathway"/>
    <property type="evidence" value="ECO:0007669"/>
    <property type="project" value="InterPro"/>
</dbReference>
<feature type="transmembrane region" description="Helical" evidence="14">
    <location>
        <begin position="635"/>
        <end position="655"/>
    </location>
</feature>
<name>A0AAV6V6F1_9ARAC</name>
<feature type="region of interest" description="Disordered" evidence="13">
    <location>
        <begin position="1067"/>
        <end position="1103"/>
    </location>
</feature>
<protein>
    <recommendedName>
        <fullName evidence="22">Latrophilin Cirl</fullName>
    </recommendedName>
</protein>
<dbReference type="PROSITE" id="PS50228">
    <property type="entry name" value="SUEL_LECTIN"/>
    <property type="match status" value="1"/>
</dbReference>
<dbReference type="InterPro" id="IPR032471">
    <property type="entry name" value="AGRL2-4_GAIN_subdom_A"/>
</dbReference>
<keyword evidence="5 15" id="KW-0732">Signal</keyword>
<sequence length="1103" mass="121895">MWFTPAATTSVDTRWKAGGTHSRRMILVILLALLSAALAKSNGEESKYRTAYACEGRQLRIGCEPGHIVHLLRANYGRFSISICNEHGNLDWSVDCTSPSSFNVIKDTCGMKNSCSLSASPTLFGDPCPGTPKYLEAHYQCVPEKSAVTPSTTTSTSTSSSTSTSRPSIIIPVTRNARPPHHPPQPLPPVVQQATSTSTSAPVTSQASSTVATVSTTVGSVLVELTTTMVDSLMAVMGGTPETSTAEPSTVHLSRWSPDNRDDDPHNTLSCFPTEARGLFWNWTRAGHVALHRCPGGGNGRVKWRCDAMTVQWVPEFPDFSDCSSPWVENIKNRMNRGDPITSLVADLAVITDSKPLMAGDIVHSADILHRLVSEMGERTRVMDDPSHRQRVLAALLESVLAVSSNLLNDRQRHPWHDLSRDQQQKSAAALLRSQEKSGWLLAESHHSRFSVRLGQPHVLAAVHVVESWDISDVVLPPPLDTTWWLVEDRLLVPAPALLATAKQGVSRLVLLVHHRLGDLLGSEVHTIEPPVTNATRVINSIVIGALLESHRVLSLPRPITVTFKHLQVENVSNPLCVFWDYQLRSWSTDGCWLKYTNRSHTVCQCSHLTNLAIIMHVTETQDQPLVTDHETLRMIVYIGCAITMVFLLITLLILQFIRCLRTERVTIHKHLCLCLLLAEAALVGGLEQTEEPKACSVLAGFLHYLLLAAFAWAFLDSFHLYILLGETDIHPDRWRVKWYSCVAYGVPIIVVAISALIDPASYGTENYCWLRVDNYYVFSFGGPAIACALASILFLCMTVGRICAQRNSTVPIKSKDQTKLSAINIWSGEATVVLLVMCSTWTLLPLFLHDEKPLTAYFFLALNILQGALVFLFFCLNAGKSQNTDEPPGRDWLCSCLRDPPRRRSLYSPPGSCPHNVSNPMSNPHINNHYPDRHFGSRSCEEHPLQYLLRSSDPTGNGGLQWGLPPPPEPPTTLNRSPIYHCYHHQDRHTLSHPKHQYEPHHLQQEPHYETLEPLEGPPRPLFSSLAAVLNMAGPPVAAGGSPCHVAYCGIQSPTDSDSSFIDHQVTRMSPSSPENELTDSLPNLMDRRSGGQSSLPASLTY</sequence>
<gene>
    <name evidence="20" type="ORF">JTE90_005381</name>
</gene>
<dbReference type="InterPro" id="IPR000203">
    <property type="entry name" value="GPS"/>
</dbReference>
<keyword evidence="3" id="KW-1003">Cell membrane</keyword>
<evidence type="ECO:0000256" key="10">
    <source>
        <dbReference type="ARBA" id="ARBA00023157"/>
    </source>
</evidence>
<dbReference type="Pfam" id="PF00002">
    <property type="entry name" value="7tm_2"/>
    <property type="match status" value="1"/>
</dbReference>
<feature type="domain" description="G-protein coupled receptors family 2 profile 2" evidence="19">
    <location>
        <begin position="633"/>
        <end position="879"/>
    </location>
</feature>
<dbReference type="InterPro" id="IPR000832">
    <property type="entry name" value="GPCR_2_secretin-like"/>
</dbReference>
<feature type="compositionally biased region" description="Polar residues" evidence="13">
    <location>
        <begin position="241"/>
        <end position="252"/>
    </location>
</feature>
<dbReference type="SMART" id="SM00303">
    <property type="entry name" value="GPS"/>
    <property type="match status" value="1"/>
</dbReference>
<evidence type="ECO:0000256" key="13">
    <source>
        <dbReference type="SAM" id="MobiDB-lite"/>
    </source>
</evidence>
<dbReference type="Pfam" id="PF01825">
    <property type="entry name" value="GPS"/>
    <property type="match status" value="1"/>
</dbReference>
<feature type="compositionally biased region" description="Low complexity" evidence="13">
    <location>
        <begin position="149"/>
        <end position="174"/>
    </location>
</feature>
<evidence type="ECO:0008006" key="22">
    <source>
        <dbReference type="Google" id="ProtNLM"/>
    </source>
</evidence>
<dbReference type="PROSITE" id="PS50261">
    <property type="entry name" value="G_PROTEIN_RECEP_F2_4"/>
    <property type="match status" value="1"/>
</dbReference>
<reference evidence="20 21" key="1">
    <citation type="journal article" date="2022" name="Nat. Ecol. Evol.">
        <title>A masculinizing supergene underlies an exaggerated male reproductive morph in a spider.</title>
        <authorList>
            <person name="Hendrickx F."/>
            <person name="De Corte Z."/>
            <person name="Sonet G."/>
            <person name="Van Belleghem S.M."/>
            <person name="Kostlbacher S."/>
            <person name="Vangestel C."/>
        </authorList>
    </citation>
    <scope>NUCLEOTIDE SEQUENCE [LARGE SCALE GENOMIC DNA]</scope>
    <source>
        <strain evidence="20">W744_W776</strain>
    </source>
</reference>
<evidence type="ECO:0000313" key="21">
    <source>
        <dbReference type="Proteomes" id="UP000827092"/>
    </source>
</evidence>
<comment type="similarity">
    <text evidence="2">Belongs to the G-protein coupled receptor 2 family. LN-TM7 subfamily.</text>
</comment>
<feature type="compositionally biased region" description="Polar residues" evidence="13">
    <location>
        <begin position="1067"/>
        <end position="1083"/>
    </location>
</feature>
<dbReference type="PANTHER" id="PTHR12011:SF347">
    <property type="entry name" value="FI21270P1-RELATED"/>
    <property type="match status" value="1"/>
</dbReference>
<dbReference type="Gene3D" id="4.10.1240.10">
    <property type="entry name" value="GPCR, family 2, extracellular hormone receptor domain"/>
    <property type="match status" value="1"/>
</dbReference>
<keyword evidence="10" id="KW-1015">Disulfide bond</keyword>
<feature type="chain" id="PRO_5043854474" description="Latrophilin Cirl" evidence="15">
    <location>
        <begin position="40"/>
        <end position="1103"/>
    </location>
</feature>
<keyword evidence="6" id="KW-0430">Lectin</keyword>
<dbReference type="InterPro" id="IPR046338">
    <property type="entry name" value="GAIN_dom_sf"/>
</dbReference>
<evidence type="ECO:0000256" key="7">
    <source>
        <dbReference type="ARBA" id="ARBA00022989"/>
    </source>
</evidence>
<accession>A0AAV6V6F1</accession>
<evidence type="ECO:0000256" key="9">
    <source>
        <dbReference type="ARBA" id="ARBA00023136"/>
    </source>
</evidence>
<evidence type="ECO:0000256" key="1">
    <source>
        <dbReference type="ARBA" id="ARBA00004651"/>
    </source>
</evidence>
<evidence type="ECO:0000256" key="2">
    <source>
        <dbReference type="ARBA" id="ARBA00010933"/>
    </source>
</evidence>
<feature type="transmembrane region" description="Helical" evidence="14">
    <location>
        <begin position="855"/>
        <end position="877"/>
    </location>
</feature>
<dbReference type="GO" id="GO:0004930">
    <property type="term" value="F:G protein-coupled receptor activity"/>
    <property type="evidence" value="ECO:0007669"/>
    <property type="project" value="UniProtKB-KW"/>
</dbReference>
<evidence type="ECO:0000256" key="4">
    <source>
        <dbReference type="ARBA" id="ARBA00022692"/>
    </source>
</evidence>
<feature type="region of interest" description="Disordered" evidence="13">
    <location>
        <begin position="239"/>
        <end position="263"/>
    </location>
</feature>
<dbReference type="Pfam" id="PF02140">
    <property type="entry name" value="SUEL_Lectin"/>
    <property type="match status" value="1"/>
</dbReference>
<evidence type="ECO:0000259" key="17">
    <source>
        <dbReference type="PROSITE" id="PS50227"/>
    </source>
</evidence>
<dbReference type="InterPro" id="IPR017981">
    <property type="entry name" value="GPCR_2-like_7TM"/>
</dbReference>
<comment type="caution">
    <text evidence="20">The sequence shown here is derived from an EMBL/GenBank/DDBJ whole genome shotgun (WGS) entry which is preliminary data.</text>
</comment>